<dbReference type="Proteomes" id="UP001597214">
    <property type="component" value="Unassembled WGS sequence"/>
</dbReference>
<comment type="caution">
    <text evidence="3">The sequence shown here is derived from an EMBL/GenBank/DDBJ whole genome shotgun (WGS) entry which is preliminary data.</text>
</comment>
<gene>
    <name evidence="3" type="ORF">ACFSCX_23470</name>
</gene>
<dbReference type="GO" id="GO:0016787">
    <property type="term" value="F:hydrolase activity"/>
    <property type="evidence" value="ECO:0007669"/>
    <property type="project" value="UniProtKB-KW"/>
</dbReference>
<dbReference type="InterPro" id="IPR000073">
    <property type="entry name" value="AB_hydrolase_1"/>
</dbReference>
<evidence type="ECO:0000313" key="4">
    <source>
        <dbReference type="Proteomes" id="UP001597214"/>
    </source>
</evidence>
<keyword evidence="1 3" id="KW-0378">Hydrolase</keyword>
<dbReference type="PANTHER" id="PTHR43798:SF31">
    <property type="entry name" value="AB HYDROLASE SUPERFAMILY PROTEIN YCLE"/>
    <property type="match status" value="1"/>
</dbReference>
<dbReference type="PANTHER" id="PTHR43798">
    <property type="entry name" value="MONOACYLGLYCEROL LIPASE"/>
    <property type="match status" value="1"/>
</dbReference>
<protein>
    <submittedName>
        <fullName evidence="3">Alpha/beta fold hydrolase</fullName>
    </submittedName>
</protein>
<evidence type="ECO:0000259" key="2">
    <source>
        <dbReference type="Pfam" id="PF00561"/>
    </source>
</evidence>
<organism evidence="3 4">
    <name type="scientific">Bacillus salitolerans</name>
    <dbReference type="NCBI Taxonomy" id="1437434"/>
    <lineage>
        <taxon>Bacteria</taxon>
        <taxon>Bacillati</taxon>
        <taxon>Bacillota</taxon>
        <taxon>Bacilli</taxon>
        <taxon>Bacillales</taxon>
        <taxon>Bacillaceae</taxon>
        <taxon>Bacillus</taxon>
    </lineage>
</organism>
<accession>A0ABW4LW87</accession>
<evidence type="ECO:0000313" key="3">
    <source>
        <dbReference type="EMBL" id="MFD1739445.1"/>
    </source>
</evidence>
<name>A0ABW4LW87_9BACI</name>
<dbReference type="RefSeq" id="WP_377930686.1">
    <property type="nucleotide sequence ID" value="NZ_JBHUEM010000055.1"/>
</dbReference>
<dbReference type="Gene3D" id="3.40.50.1820">
    <property type="entry name" value="alpha/beta hydrolase"/>
    <property type="match status" value="1"/>
</dbReference>
<dbReference type="InterPro" id="IPR050266">
    <property type="entry name" value="AB_hydrolase_sf"/>
</dbReference>
<dbReference type="Pfam" id="PF00561">
    <property type="entry name" value="Abhydrolase_1"/>
    <property type="match status" value="1"/>
</dbReference>
<dbReference type="EMBL" id="JBHUEM010000055">
    <property type="protein sequence ID" value="MFD1739445.1"/>
    <property type="molecule type" value="Genomic_DNA"/>
</dbReference>
<evidence type="ECO:0000256" key="1">
    <source>
        <dbReference type="ARBA" id="ARBA00022801"/>
    </source>
</evidence>
<sequence length="273" mass="30902">MTVIKGTYIEVDPAVELFIQEAGDGDPIVFIPGFTFTTEVFQEQLRHFSKTHRTIVVDPRSHGKSTMTLHGNDYVTHGTDLAKVLEALDVRNATLVGWSFGCLTVWEYIRQFGTDHIKSLVLVDMPPKSLSLQQDQDWVEGPLDDLAGAYNAYLRNPQGQREFISAYAKGVMVQRELTEEELNWIVEQSMQTPYYIAANLFASGLFSDYREEAKLASESVPTLTIVAEHWAETATSYLQKLAPKTAVQVLGGHFMFWEHSQRFNELVEEFLST</sequence>
<dbReference type="InterPro" id="IPR029058">
    <property type="entry name" value="AB_hydrolase_fold"/>
</dbReference>
<reference evidence="4" key="1">
    <citation type="journal article" date="2019" name="Int. J. Syst. Evol. Microbiol.">
        <title>The Global Catalogue of Microorganisms (GCM) 10K type strain sequencing project: providing services to taxonomists for standard genome sequencing and annotation.</title>
        <authorList>
            <consortium name="The Broad Institute Genomics Platform"/>
            <consortium name="The Broad Institute Genome Sequencing Center for Infectious Disease"/>
            <person name="Wu L."/>
            <person name="Ma J."/>
        </authorList>
    </citation>
    <scope>NUCLEOTIDE SEQUENCE [LARGE SCALE GENOMIC DNA]</scope>
    <source>
        <strain evidence="4">CCUG 49339</strain>
    </source>
</reference>
<keyword evidence="4" id="KW-1185">Reference proteome</keyword>
<dbReference type="SUPFAM" id="SSF53474">
    <property type="entry name" value="alpha/beta-Hydrolases"/>
    <property type="match status" value="1"/>
</dbReference>
<proteinExistence type="predicted"/>
<feature type="domain" description="AB hydrolase-1" evidence="2">
    <location>
        <begin position="27"/>
        <end position="160"/>
    </location>
</feature>